<dbReference type="PANTHER" id="PTHR43100">
    <property type="entry name" value="GLUTAMATE SYNTHASE [NADPH] SMALL CHAIN"/>
    <property type="match status" value="1"/>
</dbReference>
<proteinExistence type="inferred from homology"/>
<dbReference type="InterPro" id="IPR002932">
    <property type="entry name" value="Glu_synthdom"/>
</dbReference>
<dbReference type="InterPro" id="IPR036485">
    <property type="entry name" value="Glu_synth_asu_C_sf"/>
</dbReference>
<sequence length="241" mass="26328">MVLNHLRDRIVVETDGQLKTGKDVAIAALLGAEEFGFATTALVALGCIMMRVCHLDTCPVGVATQNPELRKKFMGGPEHVVNFLRFIAEDLRQIMARLGFRTINEMVGRADRLRQRDTDHWKAKGLDLSKILYVPEVEGDVGRYCSTGQDHGIEKSLDVQHLLAMCEPAIERGEQVRGELPVVNTHRVVGTVTGGEITKRHGPDGLPEDTVRVKFTGSAGQSFGAFLPPGMTLELAGDAND</sequence>
<dbReference type="Pfam" id="PF01645">
    <property type="entry name" value="Glu_synthase"/>
    <property type="match status" value="1"/>
</dbReference>
<dbReference type="EMBL" id="UINC01207301">
    <property type="protein sequence ID" value="SVE29326.1"/>
    <property type="molecule type" value="Genomic_DNA"/>
</dbReference>
<dbReference type="InterPro" id="IPR002489">
    <property type="entry name" value="Glu_synth_asu_C"/>
</dbReference>
<dbReference type="SUPFAM" id="SSF51395">
    <property type="entry name" value="FMN-linked oxidoreductases"/>
    <property type="match status" value="1"/>
</dbReference>
<feature type="domain" description="Glutamate synthase" evidence="3">
    <location>
        <begin position="3"/>
        <end position="100"/>
    </location>
</feature>
<dbReference type="SUPFAM" id="SSF69336">
    <property type="entry name" value="Alpha subunit of glutamate synthase, C-terminal domain"/>
    <property type="match status" value="1"/>
</dbReference>
<dbReference type="Gene3D" id="3.20.20.70">
    <property type="entry name" value="Aldolase class I"/>
    <property type="match status" value="1"/>
</dbReference>
<dbReference type="GO" id="GO:0006537">
    <property type="term" value="P:glutamate biosynthetic process"/>
    <property type="evidence" value="ECO:0007669"/>
    <property type="project" value="InterPro"/>
</dbReference>
<dbReference type="InterPro" id="IPR051394">
    <property type="entry name" value="Glutamate_Synthase"/>
</dbReference>
<dbReference type="InterPro" id="IPR013785">
    <property type="entry name" value="Aldolase_TIM"/>
</dbReference>
<dbReference type="Pfam" id="PF01493">
    <property type="entry name" value="GXGXG"/>
    <property type="match status" value="1"/>
</dbReference>
<dbReference type="PANTHER" id="PTHR43100:SF1">
    <property type="entry name" value="GLUTAMATE SYNTHASE [NADPH] SMALL CHAIN"/>
    <property type="match status" value="1"/>
</dbReference>
<evidence type="ECO:0008006" key="5">
    <source>
        <dbReference type="Google" id="ProtNLM"/>
    </source>
</evidence>
<reference evidence="4" key="1">
    <citation type="submission" date="2018-05" db="EMBL/GenBank/DDBJ databases">
        <authorList>
            <person name="Lanie J.A."/>
            <person name="Ng W.-L."/>
            <person name="Kazmierczak K.M."/>
            <person name="Andrzejewski T.M."/>
            <person name="Davidsen T.M."/>
            <person name="Wayne K.J."/>
            <person name="Tettelin H."/>
            <person name="Glass J.I."/>
            <person name="Rusch D."/>
            <person name="Podicherti R."/>
            <person name="Tsui H.-C.T."/>
            <person name="Winkler M.E."/>
        </authorList>
    </citation>
    <scope>NUCLEOTIDE SEQUENCE</scope>
</reference>
<evidence type="ECO:0000259" key="2">
    <source>
        <dbReference type="Pfam" id="PF01493"/>
    </source>
</evidence>
<protein>
    <recommendedName>
        <fullName evidence="5">Glutamate synthase domain-containing protein</fullName>
    </recommendedName>
</protein>
<evidence type="ECO:0000259" key="3">
    <source>
        <dbReference type="Pfam" id="PF01645"/>
    </source>
</evidence>
<accession>A0A383CAA1</accession>
<name>A0A383CAA1_9ZZZZ</name>
<dbReference type="AlphaFoldDB" id="A0A383CAA1"/>
<dbReference type="Gene3D" id="2.160.20.60">
    <property type="entry name" value="Glutamate synthase, alpha subunit, C-terminal domain"/>
    <property type="match status" value="1"/>
</dbReference>
<feature type="non-terminal residue" evidence="4">
    <location>
        <position position="241"/>
    </location>
</feature>
<evidence type="ECO:0000313" key="4">
    <source>
        <dbReference type="EMBL" id="SVE29326.1"/>
    </source>
</evidence>
<organism evidence="4">
    <name type="scientific">marine metagenome</name>
    <dbReference type="NCBI Taxonomy" id="408172"/>
    <lineage>
        <taxon>unclassified sequences</taxon>
        <taxon>metagenomes</taxon>
        <taxon>ecological metagenomes</taxon>
    </lineage>
</organism>
<feature type="domain" description="Glutamate synthase alpha subunit C-terminal" evidence="2">
    <location>
        <begin position="181"/>
        <end position="241"/>
    </location>
</feature>
<evidence type="ECO:0000256" key="1">
    <source>
        <dbReference type="ARBA" id="ARBA00009716"/>
    </source>
</evidence>
<dbReference type="GO" id="GO:0015930">
    <property type="term" value="F:glutamate synthase activity"/>
    <property type="evidence" value="ECO:0007669"/>
    <property type="project" value="InterPro"/>
</dbReference>
<gene>
    <name evidence="4" type="ORF">METZ01_LOCUS482180</name>
</gene>
<comment type="similarity">
    <text evidence="1">Belongs to the glutamate synthase family.</text>
</comment>